<name>A0A2G9REU9_AQUCT</name>
<dbReference type="OrthoDB" id="48943at2759"/>
<feature type="transmembrane region" description="Helical" evidence="1">
    <location>
        <begin position="21"/>
        <end position="39"/>
    </location>
</feature>
<accession>A0A2G9REU9</accession>
<dbReference type="Proteomes" id="UP000228934">
    <property type="component" value="Unassembled WGS sequence"/>
</dbReference>
<proteinExistence type="predicted"/>
<evidence type="ECO:0000256" key="1">
    <source>
        <dbReference type="SAM" id="Phobius"/>
    </source>
</evidence>
<keyword evidence="1" id="KW-0812">Transmembrane</keyword>
<keyword evidence="3" id="KW-1185">Reference proteome</keyword>
<dbReference type="EMBL" id="KV950468">
    <property type="protein sequence ID" value="PIO26295.1"/>
    <property type="molecule type" value="Genomic_DNA"/>
</dbReference>
<reference evidence="3" key="1">
    <citation type="journal article" date="2017" name="Nat. Commun.">
        <title>The North American bullfrog draft genome provides insight into hormonal regulation of long noncoding RNA.</title>
        <authorList>
            <person name="Hammond S.A."/>
            <person name="Warren R.L."/>
            <person name="Vandervalk B.P."/>
            <person name="Kucuk E."/>
            <person name="Khan H."/>
            <person name="Gibb E.A."/>
            <person name="Pandoh P."/>
            <person name="Kirk H."/>
            <person name="Zhao Y."/>
            <person name="Jones M."/>
            <person name="Mungall A.J."/>
            <person name="Coope R."/>
            <person name="Pleasance S."/>
            <person name="Moore R.A."/>
            <person name="Holt R.A."/>
            <person name="Round J.M."/>
            <person name="Ohora S."/>
            <person name="Walle B.V."/>
            <person name="Veldhoen N."/>
            <person name="Helbing C.C."/>
            <person name="Birol I."/>
        </authorList>
    </citation>
    <scope>NUCLEOTIDE SEQUENCE [LARGE SCALE GENOMIC DNA]</scope>
</reference>
<gene>
    <name evidence="2" type="ORF">AB205_0215530</name>
</gene>
<sequence length="72" mass="8415">MSFLHVYICAQDRILLILLKMYLSNCFISFCFSLSAPLISGELPYSYYCSYSLFYLTLLRKPSLKIEDFGCF</sequence>
<evidence type="ECO:0000313" key="3">
    <source>
        <dbReference type="Proteomes" id="UP000228934"/>
    </source>
</evidence>
<keyword evidence="1" id="KW-0472">Membrane</keyword>
<evidence type="ECO:0000313" key="2">
    <source>
        <dbReference type="EMBL" id="PIO26295.1"/>
    </source>
</evidence>
<protein>
    <submittedName>
        <fullName evidence="2">Uncharacterized protein</fullName>
    </submittedName>
</protein>
<dbReference type="AlphaFoldDB" id="A0A2G9REU9"/>
<keyword evidence="1" id="KW-1133">Transmembrane helix</keyword>
<organism evidence="2 3">
    <name type="scientific">Aquarana catesbeiana</name>
    <name type="common">American bullfrog</name>
    <name type="synonym">Rana catesbeiana</name>
    <dbReference type="NCBI Taxonomy" id="8400"/>
    <lineage>
        <taxon>Eukaryota</taxon>
        <taxon>Metazoa</taxon>
        <taxon>Chordata</taxon>
        <taxon>Craniata</taxon>
        <taxon>Vertebrata</taxon>
        <taxon>Euteleostomi</taxon>
        <taxon>Amphibia</taxon>
        <taxon>Batrachia</taxon>
        <taxon>Anura</taxon>
        <taxon>Neobatrachia</taxon>
        <taxon>Ranoidea</taxon>
        <taxon>Ranidae</taxon>
        <taxon>Aquarana</taxon>
    </lineage>
</organism>